<dbReference type="GO" id="GO:0005743">
    <property type="term" value="C:mitochondrial inner membrane"/>
    <property type="evidence" value="ECO:0007669"/>
    <property type="project" value="UniProtKB-SubCell"/>
</dbReference>
<keyword evidence="7" id="KW-1133">Transmembrane helix</keyword>
<evidence type="ECO:0000256" key="4">
    <source>
        <dbReference type="ARBA" id="ARBA00022692"/>
    </source>
</evidence>
<evidence type="ECO:0000256" key="8">
    <source>
        <dbReference type="ARBA" id="ARBA00023128"/>
    </source>
</evidence>
<keyword evidence="3 11" id="KW-0813">Transport</keyword>
<dbReference type="AlphaFoldDB" id="A0A1E3PS97"/>
<organism evidence="12 13">
    <name type="scientific">Nadsonia fulvescens var. elongata DSM 6958</name>
    <dbReference type="NCBI Taxonomy" id="857566"/>
    <lineage>
        <taxon>Eukaryota</taxon>
        <taxon>Fungi</taxon>
        <taxon>Dikarya</taxon>
        <taxon>Ascomycota</taxon>
        <taxon>Saccharomycotina</taxon>
        <taxon>Dipodascomycetes</taxon>
        <taxon>Dipodascales</taxon>
        <taxon>Dipodascales incertae sedis</taxon>
        <taxon>Nadsonia</taxon>
    </lineage>
</organism>
<dbReference type="InterPro" id="IPR018108">
    <property type="entry name" value="MCP_transmembrane"/>
</dbReference>
<keyword evidence="13" id="KW-1185">Reference proteome</keyword>
<evidence type="ECO:0000256" key="9">
    <source>
        <dbReference type="ARBA" id="ARBA00023136"/>
    </source>
</evidence>
<dbReference type="PANTHER" id="PTHR45760:SF2">
    <property type="entry name" value="FI19922P1-RELATED"/>
    <property type="match status" value="1"/>
</dbReference>
<name>A0A1E3PS97_9ASCO</name>
<dbReference type="InterPro" id="IPR045315">
    <property type="entry name" value="Mtm1-like"/>
</dbReference>
<dbReference type="Proteomes" id="UP000095009">
    <property type="component" value="Unassembled WGS sequence"/>
</dbReference>
<reference evidence="12 13" key="1">
    <citation type="journal article" date="2016" name="Proc. Natl. Acad. Sci. U.S.A.">
        <title>Comparative genomics of biotechnologically important yeasts.</title>
        <authorList>
            <person name="Riley R."/>
            <person name="Haridas S."/>
            <person name="Wolfe K.H."/>
            <person name="Lopes M.R."/>
            <person name="Hittinger C.T."/>
            <person name="Goeker M."/>
            <person name="Salamov A.A."/>
            <person name="Wisecaver J.H."/>
            <person name="Long T.M."/>
            <person name="Calvey C.H."/>
            <person name="Aerts A.L."/>
            <person name="Barry K.W."/>
            <person name="Choi C."/>
            <person name="Clum A."/>
            <person name="Coughlan A.Y."/>
            <person name="Deshpande S."/>
            <person name="Douglass A.P."/>
            <person name="Hanson S.J."/>
            <person name="Klenk H.-P."/>
            <person name="LaButti K.M."/>
            <person name="Lapidus A."/>
            <person name="Lindquist E.A."/>
            <person name="Lipzen A.M."/>
            <person name="Meier-Kolthoff J.P."/>
            <person name="Ohm R.A."/>
            <person name="Otillar R.P."/>
            <person name="Pangilinan J.L."/>
            <person name="Peng Y."/>
            <person name="Rokas A."/>
            <person name="Rosa C.A."/>
            <person name="Scheuner C."/>
            <person name="Sibirny A.A."/>
            <person name="Slot J.C."/>
            <person name="Stielow J.B."/>
            <person name="Sun H."/>
            <person name="Kurtzman C.P."/>
            <person name="Blackwell M."/>
            <person name="Grigoriev I.V."/>
            <person name="Jeffries T.W."/>
        </authorList>
    </citation>
    <scope>NUCLEOTIDE SEQUENCE [LARGE SCALE GENOMIC DNA]</scope>
    <source>
        <strain evidence="12 13">DSM 6958</strain>
    </source>
</reference>
<protein>
    <submittedName>
        <fullName evidence="12">Mitochondrial carrier</fullName>
    </submittedName>
</protein>
<evidence type="ECO:0000256" key="7">
    <source>
        <dbReference type="ARBA" id="ARBA00022989"/>
    </source>
</evidence>
<keyword evidence="5" id="KW-0677">Repeat</keyword>
<comment type="subcellular location">
    <subcellularLocation>
        <location evidence="1">Mitochondrion inner membrane</location>
        <topology evidence="1">Multi-pass membrane protein</topology>
    </subcellularLocation>
</comment>
<feature type="repeat" description="Solcar" evidence="10">
    <location>
        <begin position="213"/>
        <end position="303"/>
    </location>
</feature>
<feature type="repeat" description="Solcar" evidence="10">
    <location>
        <begin position="33"/>
        <end position="206"/>
    </location>
</feature>
<dbReference type="PANTHER" id="PTHR45760">
    <property type="entry name" value="FI19922P1-RELATED"/>
    <property type="match status" value="1"/>
</dbReference>
<proteinExistence type="inferred from homology"/>
<evidence type="ECO:0000256" key="1">
    <source>
        <dbReference type="ARBA" id="ARBA00004448"/>
    </source>
</evidence>
<dbReference type="Pfam" id="PF00153">
    <property type="entry name" value="Mito_carr"/>
    <property type="match status" value="3"/>
</dbReference>
<keyword evidence="9 10" id="KW-0472">Membrane</keyword>
<keyword evidence="8" id="KW-0496">Mitochondrion</keyword>
<dbReference type="OrthoDB" id="1747031at2759"/>
<keyword evidence="4 10" id="KW-0812">Transmembrane</keyword>
<evidence type="ECO:0000256" key="2">
    <source>
        <dbReference type="ARBA" id="ARBA00006375"/>
    </source>
</evidence>
<dbReference type="SUPFAM" id="SSF103506">
    <property type="entry name" value="Mitochondrial carrier"/>
    <property type="match status" value="1"/>
</dbReference>
<keyword evidence="6" id="KW-0999">Mitochondrion inner membrane</keyword>
<gene>
    <name evidence="12" type="ORF">NADFUDRAFT_44465</name>
</gene>
<accession>A0A1E3PS97</accession>
<evidence type="ECO:0000256" key="10">
    <source>
        <dbReference type="PROSITE-ProRule" id="PRU00282"/>
    </source>
</evidence>
<dbReference type="GO" id="GO:1990542">
    <property type="term" value="P:mitochondrial transmembrane transport"/>
    <property type="evidence" value="ECO:0007669"/>
    <property type="project" value="InterPro"/>
</dbReference>
<evidence type="ECO:0000313" key="12">
    <source>
        <dbReference type="EMBL" id="ODQ67707.1"/>
    </source>
</evidence>
<dbReference type="Gene3D" id="1.50.40.10">
    <property type="entry name" value="Mitochondrial carrier domain"/>
    <property type="match status" value="1"/>
</dbReference>
<comment type="similarity">
    <text evidence="2 11">Belongs to the mitochondrial carrier (TC 2.A.29) family.</text>
</comment>
<evidence type="ECO:0000313" key="13">
    <source>
        <dbReference type="Proteomes" id="UP000095009"/>
    </source>
</evidence>
<feature type="repeat" description="Solcar" evidence="10">
    <location>
        <begin position="316"/>
        <end position="404"/>
    </location>
</feature>
<dbReference type="InterPro" id="IPR023395">
    <property type="entry name" value="MCP_dom_sf"/>
</dbReference>
<dbReference type="PROSITE" id="PS50920">
    <property type="entry name" value="SOLCAR"/>
    <property type="match status" value="3"/>
</dbReference>
<evidence type="ECO:0000256" key="3">
    <source>
        <dbReference type="ARBA" id="ARBA00022448"/>
    </source>
</evidence>
<evidence type="ECO:0000256" key="11">
    <source>
        <dbReference type="RuleBase" id="RU000488"/>
    </source>
</evidence>
<dbReference type="STRING" id="857566.A0A1E3PS97"/>
<evidence type="ECO:0000256" key="5">
    <source>
        <dbReference type="ARBA" id="ARBA00022737"/>
    </source>
</evidence>
<sequence>MPEASLPSFGNSADTPSTDQILEKDLASATINITVGQRMLAACSGSLLTSLVVTPFDVVRVRLHQQHATISALSALSTTPTISQSMVHSTIPLRPNGGTRGAMEFVAHKMHPINVTNIPPGVGITSCCKEIFWFPSSIDYCIAHSLDSCAVEDASRKNFEGTWEGLRKIQQNEGAGALWRGVSLTLLMAIPSNVIYFTGYEFMRDRSPFSQTHQVLNPLICGSLARMLSATIVSPIELFRTRMQSTTSSNAKTSAFNNTMIGIRQMVVEKGVFSLWRGLVLTLWRDVPFSGIYWASYEFLKSSMDELSYFSTNPDDTFVKSFIGGSISGTIASIFTNPFDVGKTRRQVGHHSSTHNKLGMVSFLSKIIKDEGFGALYVGLMPRILKIAPSCAIMISSYEIGKKVFHEMNNKNETLEL</sequence>
<dbReference type="EMBL" id="KV454406">
    <property type="protein sequence ID" value="ODQ67707.1"/>
    <property type="molecule type" value="Genomic_DNA"/>
</dbReference>
<evidence type="ECO:0000256" key="6">
    <source>
        <dbReference type="ARBA" id="ARBA00022792"/>
    </source>
</evidence>